<dbReference type="Pfam" id="PF09814">
    <property type="entry name" value="HECT_2"/>
    <property type="match status" value="1"/>
</dbReference>
<evidence type="ECO:0000313" key="9">
    <source>
        <dbReference type="EMBL" id="CAH2098645.1"/>
    </source>
</evidence>
<evidence type="ECO:0000256" key="3">
    <source>
        <dbReference type="ARBA" id="ARBA00013646"/>
    </source>
</evidence>
<dbReference type="PANTHER" id="PTHR31531:SF2">
    <property type="entry name" value="E3 UBIQUITIN-PROTEIN LIGASE E3D"/>
    <property type="match status" value="1"/>
</dbReference>
<dbReference type="GO" id="GO:0043161">
    <property type="term" value="P:proteasome-mediated ubiquitin-dependent protein catabolic process"/>
    <property type="evidence" value="ECO:0007669"/>
    <property type="project" value="TreeGrafter"/>
</dbReference>
<reference evidence="9" key="1">
    <citation type="submission" date="2022-03" db="EMBL/GenBank/DDBJ databases">
        <authorList>
            <person name="Tunstrom K."/>
        </authorList>
    </citation>
    <scope>NUCLEOTIDE SEQUENCE</scope>
</reference>
<organism evidence="9 10">
    <name type="scientific">Euphydryas editha</name>
    <name type="common">Edith's checkerspot</name>
    <dbReference type="NCBI Taxonomy" id="104508"/>
    <lineage>
        <taxon>Eukaryota</taxon>
        <taxon>Metazoa</taxon>
        <taxon>Ecdysozoa</taxon>
        <taxon>Arthropoda</taxon>
        <taxon>Hexapoda</taxon>
        <taxon>Insecta</taxon>
        <taxon>Pterygota</taxon>
        <taxon>Neoptera</taxon>
        <taxon>Endopterygota</taxon>
        <taxon>Lepidoptera</taxon>
        <taxon>Glossata</taxon>
        <taxon>Ditrysia</taxon>
        <taxon>Papilionoidea</taxon>
        <taxon>Nymphalidae</taxon>
        <taxon>Nymphalinae</taxon>
        <taxon>Euphydryas</taxon>
    </lineage>
</organism>
<dbReference type="GO" id="GO:0005634">
    <property type="term" value="C:nucleus"/>
    <property type="evidence" value="ECO:0007669"/>
    <property type="project" value="TreeGrafter"/>
</dbReference>
<dbReference type="GO" id="GO:0005829">
    <property type="term" value="C:cytosol"/>
    <property type="evidence" value="ECO:0007669"/>
    <property type="project" value="TreeGrafter"/>
</dbReference>
<evidence type="ECO:0000256" key="2">
    <source>
        <dbReference type="ARBA" id="ARBA00012485"/>
    </source>
</evidence>
<dbReference type="GO" id="GO:0006513">
    <property type="term" value="P:protein monoubiquitination"/>
    <property type="evidence" value="ECO:0007669"/>
    <property type="project" value="TreeGrafter"/>
</dbReference>
<dbReference type="PANTHER" id="PTHR31531">
    <property type="entry name" value="E3 UBIQUITIN-PROTEIN LIGASE E3D FAMILY MEMBER"/>
    <property type="match status" value="1"/>
</dbReference>
<evidence type="ECO:0000256" key="4">
    <source>
        <dbReference type="ARBA" id="ARBA00029737"/>
    </source>
</evidence>
<name>A0AAU9UP71_EUPED</name>
<accession>A0AAU9UP71</accession>
<evidence type="ECO:0000256" key="8">
    <source>
        <dbReference type="ARBA" id="ARBA00064185"/>
    </source>
</evidence>
<protein>
    <recommendedName>
        <fullName evidence="3">E3 ubiquitin-protein ligase E3D</fullName>
        <ecNumber evidence="2">2.3.2.26</ecNumber>
    </recommendedName>
    <alternativeName>
        <fullName evidence="6">HECT-type E3 ubiquitin transferase E3D</fullName>
    </alternativeName>
    <alternativeName>
        <fullName evidence="5">UbcH10-binding protein with a HECT-like domain</fullName>
    </alternativeName>
    <alternativeName>
        <fullName evidence="4">Ubiquitin-conjugating enzyme E2C-binding protein</fullName>
    </alternativeName>
</protein>
<comment type="caution">
    <text evidence="9">The sequence shown here is derived from an EMBL/GenBank/DDBJ whole genome shotgun (WGS) entry which is preliminary data.</text>
</comment>
<dbReference type="GO" id="GO:0051865">
    <property type="term" value="P:protein autoubiquitination"/>
    <property type="evidence" value="ECO:0007669"/>
    <property type="project" value="TreeGrafter"/>
</dbReference>
<comment type="function">
    <text evidence="7">E3 ubiquitin-protein ligase which accepts ubiquitin from specific E2 ubiquitin-conjugating enzymes, and transfers it to substrates, generally promoting their degradation by the proteasome. Independently of its E3 ubiquitin-protein ligase activity, acts as an inhibitor of CPSF3 endonuclease activity by blocking CPSF3 active site.</text>
</comment>
<dbReference type="GO" id="GO:0000209">
    <property type="term" value="P:protein polyubiquitination"/>
    <property type="evidence" value="ECO:0007669"/>
    <property type="project" value="TreeGrafter"/>
</dbReference>
<sequence>MLVKNIFMELRSRLRSCNVYITTNVDFKKECNLKISIQSDCIVLNYYDNEDTLKRRDSLSSIESLSDYSEEESDITCMIPIQDFCFIIPNSMSCLKIEKNTISFRVLTEPKNGGNFYAEYISVETENKEIKVEKMNVNLKTESDVKFLCANCSNIISDNFVKFDRILELPSTNLDMSEWFCHGHGHGHGHTSQKDVLKPKKLDFLHRLTFFVVNNNILSEKVNKFNSKRTVYHCNRCLAWLGLKNKDTVKLYNADIKILDNNIEKHVFSHNNSIDDVSADDFIYTIESMTREFNLGLQYTMMCKIVLECTMSATKKQYLLIWVMDRELQVLRNIENKNENDKVMLQSSFLTKILYKIESEMNDEVETWLSDPTVVSTDISKSMFCKGIDHLEHMSLKIPECFRYTNGYCISYLKA</sequence>
<dbReference type="InterPro" id="IPR019193">
    <property type="entry name" value="UBQ-conj_enz_E2-bd_prot"/>
</dbReference>
<evidence type="ECO:0000256" key="6">
    <source>
        <dbReference type="ARBA" id="ARBA00032298"/>
    </source>
</evidence>
<dbReference type="GO" id="GO:0030332">
    <property type="term" value="F:cyclin binding"/>
    <property type="evidence" value="ECO:0007669"/>
    <property type="project" value="TreeGrafter"/>
</dbReference>
<gene>
    <name evidence="9" type="ORF">EEDITHA_LOCUS13742</name>
</gene>
<comment type="subunit">
    <text evidence="8">Interacts with UBE2C/UbcH10 (E2 ubiquitin-conjugating enzyme). In vitro, interacts with cyclin-B.</text>
</comment>
<evidence type="ECO:0000256" key="1">
    <source>
        <dbReference type="ARBA" id="ARBA00000885"/>
    </source>
</evidence>
<dbReference type="AlphaFoldDB" id="A0AAU9UP71"/>
<evidence type="ECO:0000313" key="10">
    <source>
        <dbReference type="Proteomes" id="UP001153954"/>
    </source>
</evidence>
<dbReference type="GO" id="GO:0061630">
    <property type="term" value="F:ubiquitin protein ligase activity"/>
    <property type="evidence" value="ECO:0007669"/>
    <property type="project" value="UniProtKB-EC"/>
</dbReference>
<dbReference type="GO" id="GO:0031624">
    <property type="term" value="F:ubiquitin conjugating enzyme binding"/>
    <property type="evidence" value="ECO:0007669"/>
    <property type="project" value="TreeGrafter"/>
</dbReference>
<proteinExistence type="predicted"/>
<dbReference type="EMBL" id="CAKOGL010000020">
    <property type="protein sequence ID" value="CAH2098645.1"/>
    <property type="molecule type" value="Genomic_DNA"/>
</dbReference>
<dbReference type="GO" id="GO:0000151">
    <property type="term" value="C:ubiquitin ligase complex"/>
    <property type="evidence" value="ECO:0007669"/>
    <property type="project" value="TreeGrafter"/>
</dbReference>
<dbReference type="EC" id="2.3.2.26" evidence="2"/>
<evidence type="ECO:0000256" key="7">
    <source>
        <dbReference type="ARBA" id="ARBA00053831"/>
    </source>
</evidence>
<dbReference type="Proteomes" id="UP001153954">
    <property type="component" value="Unassembled WGS sequence"/>
</dbReference>
<evidence type="ECO:0000256" key="5">
    <source>
        <dbReference type="ARBA" id="ARBA00032234"/>
    </source>
</evidence>
<keyword evidence="10" id="KW-1185">Reference proteome</keyword>
<comment type="catalytic activity">
    <reaction evidence="1">
        <text>S-ubiquitinyl-[E2 ubiquitin-conjugating enzyme]-L-cysteine + [acceptor protein]-L-lysine = [E2 ubiquitin-conjugating enzyme]-L-cysteine + N(6)-ubiquitinyl-[acceptor protein]-L-lysine.</text>
        <dbReference type="EC" id="2.3.2.26"/>
    </reaction>
</comment>